<sequence length="79" mass="9168">MIVIEDEEFWTRFDGEVRVNWEASNLRQFSSLDAEQVEALVNDVAWSNEGLFALLQGLRRLRDIGGSRVNLPTIEWETE</sequence>
<reference evidence="1 2" key="1">
    <citation type="submission" date="2020-08" db="EMBL/GenBank/DDBJ databases">
        <title>Sequencing the genomes of 1000 actinobacteria strains.</title>
        <authorList>
            <person name="Klenk H.-P."/>
        </authorList>
    </citation>
    <scope>NUCLEOTIDE SEQUENCE [LARGE SCALE GENOMIC DNA]</scope>
    <source>
        <strain evidence="1 2">DSM 45084</strain>
    </source>
</reference>
<accession>A0A7W7T526</accession>
<proteinExistence type="predicted"/>
<keyword evidence="2" id="KW-1185">Reference proteome</keyword>
<protein>
    <submittedName>
        <fullName evidence="1">Uncharacterized protein</fullName>
    </submittedName>
</protein>
<gene>
    <name evidence="1" type="ORF">F4559_004059</name>
</gene>
<dbReference type="Proteomes" id="UP000542674">
    <property type="component" value="Unassembled WGS sequence"/>
</dbReference>
<evidence type="ECO:0000313" key="2">
    <source>
        <dbReference type="Proteomes" id="UP000542674"/>
    </source>
</evidence>
<evidence type="ECO:0000313" key="1">
    <source>
        <dbReference type="EMBL" id="MBB4966700.1"/>
    </source>
</evidence>
<dbReference type="EMBL" id="JACHJS010000001">
    <property type="protein sequence ID" value="MBB4966700.1"/>
    <property type="molecule type" value="Genomic_DNA"/>
</dbReference>
<organism evidence="1 2">
    <name type="scientific">Saccharothrix violaceirubra</name>
    <dbReference type="NCBI Taxonomy" id="413306"/>
    <lineage>
        <taxon>Bacteria</taxon>
        <taxon>Bacillati</taxon>
        <taxon>Actinomycetota</taxon>
        <taxon>Actinomycetes</taxon>
        <taxon>Pseudonocardiales</taxon>
        <taxon>Pseudonocardiaceae</taxon>
        <taxon>Saccharothrix</taxon>
    </lineage>
</organism>
<name>A0A7W7T526_9PSEU</name>
<dbReference type="AlphaFoldDB" id="A0A7W7T526"/>
<comment type="caution">
    <text evidence="1">The sequence shown here is derived from an EMBL/GenBank/DDBJ whole genome shotgun (WGS) entry which is preliminary data.</text>
</comment>
<dbReference type="RefSeq" id="WP_376774647.1">
    <property type="nucleotide sequence ID" value="NZ_BAABAI010000022.1"/>
</dbReference>